<evidence type="ECO:0000256" key="2">
    <source>
        <dbReference type="SAM" id="Phobius"/>
    </source>
</evidence>
<feature type="transmembrane region" description="Helical" evidence="2">
    <location>
        <begin position="125"/>
        <end position="158"/>
    </location>
</feature>
<keyword evidence="2" id="KW-0472">Membrane</keyword>
<dbReference type="RefSeq" id="WP_007694416.1">
    <property type="nucleotide sequence ID" value="NZ_AJRK01000187.1"/>
</dbReference>
<sequence length="190" mass="20189">MNISDSDKPSFSLLDREVVVDPGEAILPVVVLIGCGIYYGGTRSLPSQSMVYAGPLLYGTAALAVITFAQHSLTIGQKTGEATPPTQTSEGQTVTSATDAAEATAESGTGTEPESNNKYFNRYTAAGLVVLSAGYVFSLEILGFIFPTVGFLAALVTLFGERRPIYITTYSVALTAVTWAIFIYWLNIPL</sequence>
<proteinExistence type="predicted"/>
<evidence type="ECO:0000256" key="1">
    <source>
        <dbReference type="SAM" id="MobiDB-lite"/>
    </source>
</evidence>
<keyword evidence="2" id="KW-0812">Transmembrane</keyword>
<reference evidence="4 5" key="1">
    <citation type="journal article" date="2014" name="PLoS Genet.">
        <title>Phylogenetically driven sequencing of extremely halophilic archaea reveals strategies for static and dynamic osmo-response.</title>
        <authorList>
            <person name="Becker E.A."/>
            <person name="Seitzer P.M."/>
            <person name="Tritt A."/>
            <person name="Larsen D."/>
            <person name="Krusor M."/>
            <person name="Yao A.I."/>
            <person name="Wu D."/>
            <person name="Madern D."/>
            <person name="Eisen J.A."/>
            <person name="Darling A.E."/>
            <person name="Facciotti M.T."/>
        </authorList>
    </citation>
    <scope>NUCLEOTIDE SEQUENCE [LARGE SCALE GENOMIC DNA]</scope>
    <source>
        <strain evidence="4 5">100A6</strain>
    </source>
</reference>
<protein>
    <recommendedName>
        <fullName evidence="3">DUF1468 domain-containing protein</fullName>
    </recommendedName>
</protein>
<organism evidence="4 5">
    <name type="scientific">Halococcus hamelinensis 100A6</name>
    <dbReference type="NCBI Taxonomy" id="1132509"/>
    <lineage>
        <taxon>Archaea</taxon>
        <taxon>Methanobacteriati</taxon>
        <taxon>Methanobacteriota</taxon>
        <taxon>Stenosarchaea group</taxon>
        <taxon>Halobacteria</taxon>
        <taxon>Halobacteriales</taxon>
        <taxon>Halococcaceae</taxon>
        <taxon>Halococcus</taxon>
    </lineage>
</organism>
<keyword evidence="2" id="KW-1133">Transmembrane helix</keyword>
<evidence type="ECO:0000313" key="4">
    <source>
        <dbReference type="EMBL" id="EMA37578.1"/>
    </source>
</evidence>
<dbReference type="EMBL" id="AOMB01000034">
    <property type="protein sequence ID" value="EMA37578.1"/>
    <property type="molecule type" value="Genomic_DNA"/>
</dbReference>
<evidence type="ECO:0000313" key="5">
    <source>
        <dbReference type="Proteomes" id="UP000011566"/>
    </source>
</evidence>
<feature type="region of interest" description="Disordered" evidence="1">
    <location>
        <begin position="78"/>
        <end position="114"/>
    </location>
</feature>
<dbReference type="AlphaFoldDB" id="M0LWP8"/>
<dbReference type="Pfam" id="PF07331">
    <property type="entry name" value="TctB"/>
    <property type="match status" value="1"/>
</dbReference>
<keyword evidence="5" id="KW-1185">Reference proteome</keyword>
<dbReference type="InterPro" id="IPR009936">
    <property type="entry name" value="DUF1468"/>
</dbReference>
<feature type="transmembrane region" description="Helical" evidence="2">
    <location>
        <begin position="51"/>
        <end position="69"/>
    </location>
</feature>
<gene>
    <name evidence="4" type="ORF">C447_12692</name>
</gene>
<comment type="caution">
    <text evidence="4">The sequence shown here is derived from an EMBL/GenBank/DDBJ whole genome shotgun (WGS) entry which is preliminary data.</text>
</comment>
<dbReference type="Proteomes" id="UP000011566">
    <property type="component" value="Unassembled WGS sequence"/>
</dbReference>
<dbReference type="eggNOG" id="arCOG10722">
    <property type="taxonomic scope" value="Archaea"/>
</dbReference>
<feature type="compositionally biased region" description="Polar residues" evidence="1">
    <location>
        <begin position="84"/>
        <end position="94"/>
    </location>
</feature>
<feature type="transmembrane region" description="Helical" evidence="2">
    <location>
        <begin position="20"/>
        <end position="39"/>
    </location>
</feature>
<feature type="compositionally biased region" description="Low complexity" evidence="1">
    <location>
        <begin position="95"/>
        <end position="112"/>
    </location>
</feature>
<accession>M0LWP8</accession>
<name>M0LWP8_9EURY</name>
<evidence type="ECO:0000259" key="3">
    <source>
        <dbReference type="Pfam" id="PF07331"/>
    </source>
</evidence>
<dbReference type="PATRIC" id="fig|1132509.6.peg.2920"/>
<dbReference type="OrthoDB" id="350988at2157"/>
<feature type="domain" description="DUF1468" evidence="3">
    <location>
        <begin position="69"/>
        <end position="190"/>
    </location>
</feature>
<feature type="transmembrane region" description="Helical" evidence="2">
    <location>
        <begin position="165"/>
        <end position="186"/>
    </location>
</feature>